<dbReference type="Proteomes" id="UP000095282">
    <property type="component" value="Unplaced"/>
</dbReference>
<dbReference type="AlphaFoldDB" id="A0A1I7UJG9"/>
<organism evidence="2 3">
    <name type="scientific">Caenorhabditis tropicalis</name>
    <dbReference type="NCBI Taxonomy" id="1561998"/>
    <lineage>
        <taxon>Eukaryota</taxon>
        <taxon>Metazoa</taxon>
        <taxon>Ecdysozoa</taxon>
        <taxon>Nematoda</taxon>
        <taxon>Chromadorea</taxon>
        <taxon>Rhabditida</taxon>
        <taxon>Rhabditina</taxon>
        <taxon>Rhabditomorpha</taxon>
        <taxon>Rhabditoidea</taxon>
        <taxon>Rhabditidae</taxon>
        <taxon>Peloderinae</taxon>
        <taxon>Caenorhabditis</taxon>
    </lineage>
</organism>
<name>A0A1I7UJG9_9PELO</name>
<accession>A0A1I7UJG9</accession>
<keyword evidence="2" id="KW-1185">Reference proteome</keyword>
<evidence type="ECO:0000256" key="1">
    <source>
        <dbReference type="SAM" id="Phobius"/>
    </source>
</evidence>
<dbReference type="WBParaSite" id="Csp11.Scaffold629.g9944.t1">
    <property type="protein sequence ID" value="Csp11.Scaffold629.g9944.t1"/>
    <property type="gene ID" value="Csp11.Scaffold629.g9944"/>
</dbReference>
<feature type="transmembrane region" description="Helical" evidence="1">
    <location>
        <begin position="63"/>
        <end position="81"/>
    </location>
</feature>
<protein>
    <submittedName>
        <fullName evidence="3">Zf-RVT domain-containing protein</fullName>
    </submittedName>
</protein>
<keyword evidence="1" id="KW-0472">Membrane</keyword>
<proteinExistence type="predicted"/>
<keyword evidence="1" id="KW-1133">Transmembrane helix</keyword>
<evidence type="ECO:0000313" key="2">
    <source>
        <dbReference type="Proteomes" id="UP000095282"/>
    </source>
</evidence>
<reference evidence="3" key="1">
    <citation type="submission" date="2016-11" db="UniProtKB">
        <authorList>
            <consortium name="WormBaseParasite"/>
        </authorList>
    </citation>
    <scope>IDENTIFICATION</scope>
</reference>
<sequence length="98" mass="11547">MCPICLKEANHLIIQCNFIRYSDKLCSNLICNDRGTVHNITICPITRAPEYTNEEEITLVKSVLSFGYEGVYLFLFFFYFFNTLKRDRASRYLSWNSI</sequence>
<keyword evidence="1" id="KW-0812">Transmembrane</keyword>
<evidence type="ECO:0000313" key="3">
    <source>
        <dbReference type="WBParaSite" id="Csp11.Scaffold629.g9944.t1"/>
    </source>
</evidence>